<reference evidence="2 3" key="1">
    <citation type="submission" date="2023-09" db="EMBL/GenBank/DDBJ databases">
        <title>Xinfangfangia sedmenti sp. nov., isolated the sedment.</title>
        <authorList>
            <person name="Xu L."/>
        </authorList>
    </citation>
    <scope>NUCLEOTIDE SEQUENCE [LARGE SCALE GENOMIC DNA]</scope>
    <source>
        <strain evidence="2 3">LG-4</strain>
    </source>
</reference>
<dbReference type="InterPro" id="IPR036188">
    <property type="entry name" value="FAD/NAD-bd_sf"/>
</dbReference>
<dbReference type="EMBL" id="JAVKPH010000017">
    <property type="protein sequence ID" value="MDR5653791.1"/>
    <property type="molecule type" value="Genomic_DNA"/>
</dbReference>
<sequence>MKPLSSPSASRRAFLGLAAGGIAALSVPAPGRAAPLRTQARIVILGAGAGGAALANRLAERLDGAQVTLVDPRREHWYQPGFTLIAAGLKPASYSVSDTGRWLPKSATWVAEAAAEIDPFAKVVTTTGGQKLPYDFLIVATGLKLDWDAVEGFSLDMVGRDGISAHYAGPDYAAKTWAALDAFTDTGGQALIGRPATEMKCAGAPLKLAFLAEDHATRKGNRGKVKITYAAQNKTLFGVPIVSEKVRMLFAERGIDAAYDHVLKAIDPGRRIATYATPDGDKELGYDFINVIPPMRAPDAVRNSPLPWADKWTDQGWVEADQKTLRHPRFPEIFALGDVAGVPKGKTAASVKWQVPVIEDHLVAQIAGAEGTAIYDGYTSCPLITRIGRAMLVEFDYHNNLVPSFPGVIAPLEELWITWLMKEVALKPTYNAMLSGKA</sequence>
<dbReference type="SUPFAM" id="SSF51905">
    <property type="entry name" value="FAD/NAD(P)-binding domain"/>
    <property type="match status" value="2"/>
</dbReference>
<evidence type="ECO:0000313" key="2">
    <source>
        <dbReference type="EMBL" id="MDR5653791.1"/>
    </source>
</evidence>
<dbReference type="InterPro" id="IPR006311">
    <property type="entry name" value="TAT_signal"/>
</dbReference>
<dbReference type="PANTHER" id="PTHR10632">
    <property type="entry name" value="SULFIDE:QUINONE OXIDOREDUCTASE"/>
    <property type="match status" value="1"/>
</dbReference>
<accession>A0ABU1FA77</accession>
<dbReference type="Proteomes" id="UP001247754">
    <property type="component" value="Unassembled WGS sequence"/>
</dbReference>
<protein>
    <submittedName>
        <fullName evidence="2">FAD/NAD(P)-binding oxidoreductase</fullName>
        <ecNumber evidence="2">1.-.-.-</ecNumber>
    </submittedName>
</protein>
<dbReference type="GO" id="GO:0016491">
    <property type="term" value="F:oxidoreductase activity"/>
    <property type="evidence" value="ECO:0007669"/>
    <property type="project" value="UniProtKB-KW"/>
</dbReference>
<dbReference type="PANTHER" id="PTHR10632:SF2">
    <property type="entry name" value="SULFIDE:QUINONE OXIDOREDUCTASE, MITOCHONDRIAL"/>
    <property type="match status" value="1"/>
</dbReference>
<gene>
    <name evidence="2" type="ORF">RGD00_14340</name>
</gene>
<dbReference type="Pfam" id="PF07992">
    <property type="entry name" value="Pyr_redox_2"/>
    <property type="match status" value="1"/>
</dbReference>
<keyword evidence="3" id="KW-1185">Reference proteome</keyword>
<organism evidence="2 3">
    <name type="scientific">Ruixingdingia sedimenti</name>
    <dbReference type="NCBI Taxonomy" id="3073604"/>
    <lineage>
        <taxon>Bacteria</taxon>
        <taxon>Pseudomonadati</taxon>
        <taxon>Pseudomonadota</taxon>
        <taxon>Alphaproteobacteria</taxon>
        <taxon>Rhodobacterales</taxon>
        <taxon>Paracoccaceae</taxon>
        <taxon>Ruixingdingia</taxon>
    </lineage>
</organism>
<name>A0ABU1FA77_9RHOB</name>
<dbReference type="Gene3D" id="3.50.50.100">
    <property type="match status" value="1"/>
</dbReference>
<dbReference type="PROSITE" id="PS51318">
    <property type="entry name" value="TAT"/>
    <property type="match status" value="1"/>
</dbReference>
<dbReference type="EC" id="1.-.-.-" evidence="2"/>
<dbReference type="InterPro" id="IPR015904">
    <property type="entry name" value="Sulphide_quinone_reductase"/>
</dbReference>
<evidence type="ECO:0000313" key="3">
    <source>
        <dbReference type="Proteomes" id="UP001247754"/>
    </source>
</evidence>
<dbReference type="RefSeq" id="WP_310458030.1">
    <property type="nucleotide sequence ID" value="NZ_JAVKPH010000017.1"/>
</dbReference>
<comment type="caution">
    <text evidence="2">The sequence shown here is derived from an EMBL/GenBank/DDBJ whole genome shotgun (WGS) entry which is preliminary data.</text>
</comment>
<evidence type="ECO:0000259" key="1">
    <source>
        <dbReference type="Pfam" id="PF07992"/>
    </source>
</evidence>
<feature type="domain" description="FAD/NAD(P)-binding" evidence="1">
    <location>
        <begin position="41"/>
        <end position="345"/>
    </location>
</feature>
<dbReference type="InterPro" id="IPR023753">
    <property type="entry name" value="FAD/NAD-binding_dom"/>
</dbReference>
<keyword evidence="2" id="KW-0560">Oxidoreductase</keyword>
<proteinExistence type="predicted"/>